<dbReference type="Pfam" id="PF00082">
    <property type="entry name" value="Peptidase_S8"/>
    <property type="match status" value="1"/>
</dbReference>
<proteinExistence type="inferred from homology"/>
<dbReference type="PANTHER" id="PTHR43806">
    <property type="entry name" value="PEPTIDASE S8"/>
    <property type="match status" value="1"/>
</dbReference>
<feature type="active site" description="Charge relay system" evidence="8 9">
    <location>
        <position position="586"/>
    </location>
</feature>
<dbReference type="OrthoDB" id="2162597at2759"/>
<evidence type="ECO:0000256" key="10">
    <source>
        <dbReference type="RuleBase" id="RU003355"/>
    </source>
</evidence>
<evidence type="ECO:0000256" key="8">
    <source>
        <dbReference type="PIRSR" id="PIRSR615500-1"/>
    </source>
</evidence>
<dbReference type="InterPro" id="IPR046450">
    <property type="entry name" value="PA_dom_sf"/>
</dbReference>
<keyword evidence="3" id="KW-0964">Secreted</keyword>
<dbReference type="STRING" id="1555241.A0A4P9XAC7"/>
<gene>
    <name evidence="14" type="ORF">CXG81DRAFT_25085</name>
</gene>
<keyword evidence="15" id="KW-1185">Reference proteome</keyword>
<evidence type="ECO:0000256" key="2">
    <source>
        <dbReference type="ARBA" id="ARBA00022512"/>
    </source>
</evidence>
<evidence type="ECO:0000256" key="6">
    <source>
        <dbReference type="ARBA" id="ARBA00022801"/>
    </source>
</evidence>
<feature type="domain" description="Peptidase S8/S53" evidence="12">
    <location>
        <begin position="194"/>
        <end position="626"/>
    </location>
</feature>
<dbReference type="AlphaFoldDB" id="A0A4P9XAC7"/>
<evidence type="ECO:0000256" key="1">
    <source>
        <dbReference type="ARBA" id="ARBA00011073"/>
    </source>
</evidence>
<dbReference type="PRINTS" id="PR00723">
    <property type="entry name" value="SUBTILISIN"/>
</dbReference>
<dbReference type="GO" id="GO:0006508">
    <property type="term" value="P:proteolysis"/>
    <property type="evidence" value="ECO:0007669"/>
    <property type="project" value="UniProtKB-KW"/>
</dbReference>
<dbReference type="PROSITE" id="PS00136">
    <property type="entry name" value="SUBTILASE_ASP"/>
    <property type="match status" value="1"/>
</dbReference>
<evidence type="ECO:0000313" key="14">
    <source>
        <dbReference type="EMBL" id="RKP02307.1"/>
    </source>
</evidence>
<dbReference type="InterPro" id="IPR023827">
    <property type="entry name" value="Peptidase_S8_Asp-AS"/>
</dbReference>
<organism evidence="14 15">
    <name type="scientific">Caulochytrium protostelioides</name>
    <dbReference type="NCBI Taxonomy" id="1555241"/>
    <lineage>
        <taxon>Eukaryota</taxon>
        <taxon>Fungi</taxon>
        <taxon>Fungi incertae sedis</taxon>
        <taxon>Chytridiomycota</taxon>
        <taxon>Chytridiomycota incertae sedis</taxon>
        <taxon>Chytridiomycetes</taxon>
        <taxon>Caulochytriales</taxon>
        <taxon>Caulochytriaceae</taxon>
        <taxon>Caulochytrium</taxon>
    </lineage>
</organism>
<keyword evidence="6 9" id="KW-0378">Hydrolase</keyword>
<feature type="active site" description="Charge relay system" evidence="8 9">
    <location>
        <position position="256"/>
    </location>
</feature>
<evidence type="ECO:0000256" key="7">
    <source>
        <dbReference type="ARBA" id="ARBA00022825"/>
    </source>
</evidence>
<evidence type="ECO:0000259" key="13">
    <source>
        <dbReference type="Pfam" id="PF02225"/>
    </source>
</evidence>
<dbReference type="SUPFAM" id="SSF52743">
    <property type="entry name" value="Subtilisin-like"/>
    <property type="match status" value="1"/>
</dbReference>
<dbReference type="EMBL" id="ML014147">
    <property type="protein sequence ID" value="RKP02307.1"/>
    <property type="molecule type" value="Genomic_DNA"/>
</dbReference>
<dbReference type="GO" id="GO:0004252">
    <property type="term" value="F:serine-type endopeptidase activity"/>
    <property type="evidence" value="ECO:0007669"/>
    <property type="project" value="UniProtKB-UniRule"/>
</dbReference>
<feature type="domain" description="PA" evidence="13">
    <location>
        <begin position="434"/>
        <end position="507"/>
    </location>
</feature>
<evidence type="ECO:0000259" key="12">
    <source>
        <dbReference type="Pfam" id="PF00082"/>
    </source>
</evidence>
<keyword evidence="7 9" id="KW-0720">Serine protease</keyword>
<feature type="chain" id="PRO_5020666632" description="Subtilisin-like protein" evidence="11">
    <location>
        <begin position="31"/>
        <end position="1014"/>
    </location>
</feature>
<evidence type="ECO:0008006" key="16">
    <source>
        <dbReference type="Google" id="ProtNLM"/>
    </source>
</evidence>
<evidence type="ECO:0000256" key="3">
    <source>
        <dbReference type="ARBA" id="ARBA00022525"/>
    </source>
</evidence>
<dbReference type="Gene3D" id="3.50.30.30">
    <property type="match status" value="1"/>
</dbReference>
<dbReference type="InterPro" id="IPR003137">
    <property type="entry name" value="PA_domain"/>
</dbReference>
<evidence type="ECO:0000256" key="5">
    <source>
        <dbReference type="ARBA" id="ARBA00022729"/>
    </source>
</evidence>
<dbReference type="InterPro" id="IPR023828">
    <property type="entry name" value="Peptidase_S8_Ser-AS"/>
</dbReference>
<name>A0A4P9XAC7_9FUNG</name>
<reference evidence="15" key="1">
    <citation type="journal article" date="2018" name="Nat. Microbiol.">
        <title>Leveraging single-cell genomics to expand the fungal tree of life.</title>
        <authorList>
            <person name="Ahrendt S.R."/>
            <person name="Quandt C.A."/>
            <person name="Ciobanu D."/>
            <person name="Clum A."/>
            <person name="Salamov A."/>
            <person name="Andreopoulos B."/>
            <person name="Cheng J.F."/>
            <person name="Woyke T."/>
            <person name="Pelin A."/>
            <person name="Henrissat B."/>
            <person name="Reynolds N.K."/>
            <person name="Benny G.L."/>
            <person name="Smith M.E."/>
            <person name="James T.Y."/>
            <person name="Grigoriev I.V."/>
        </authorList>
    </citation>
    <scope>NUCLEOTIDE SEQUENCE [LARGE SCALE GENOMIC DNA]</scope>
    <source>
        <strain evidence="15">ATCC 52028</strain>
    </source>
</reference>
<dbReference type="SUPFAM" id="SSF52025">
    <property type="entry name" value="PA domain"/>
    <property type="match status" value="1"/>
</dbReference>
<dbReference type="Proteomes" id="UP000274922">
    <property type="component" value="Unassembled WGS sequence"/>
</dbReference>
<accession>A0A4P9XAC7</accession>
<evidence type="ECO:0000256" key="11">
    <source>
        <dbReference type="SAM" id="SignalP"/>
    </source>
</evidence>
<dbReference type="PROSITE" id="PS00137">
    <property type="entry name" value="SUBTILASE_HIS"/>
    <property type="match status" value="1"/>
</dbReference>
<dbReference type="Pfam" id="PF02225">
    <property type="entry name" value="PA"/>
    <property type="match status" value="1"/>
</dbReference>
<keyword evidence="4 9" id="KW-0645">Protease</keyword>
<dbReference type="InterPro" id="IPR015500">
    <property type="entry name" value="Peptidase_S8_subtilisin-rel"/>
</dbReference>
<protein>
    <recommendedName>
        <fullName evidence="16">Subtilisin-like protein</fullName>
    </recommendedName>
</protein>
<comment type="similarity">
    <text evidence="1 9 10">Belongs to the peptidase S8 family.</text>
</comment>
<feature type="signal peptide" evidence="11">
    <location>
        <begin position="1"/>
        <end position="30"/>
    </location>
</feature>
<dbReference type="PROSITE" id="PS00138">
    <property type="entry name" value="SUBTILASE_SER"/>
    <property type="match status" value="1"/>
</dbReference>
<dbReference type="PANTHER" id="PTHR43806:SF66">
    <property type="entry name" value="SERIN ENDOPEPTIDASE"/>
    <property type="match status" value="1"/>
</dbReference>
<evidence type="ECO:0000256" key="4">
    <source>
        <dbReference type="ARBA" id="ARBA00022670"/>
    </source>
</evidence>
<feature type="active site" description="Charge relay system" evidence="8 9">
    <location>
        <position position="203"/>
    </location>
</feature>
<dbReference type="InterPro" id="IPR022398">
    <property type="entry name" value="Peptidase_S8_His-AS"/>
</dbReference>
<evidence type="ECO:0000256" key="9">
    <source>
        <dbReference type="PROSITE-ProRule" id="PRU01240"/>
    </source>
</evidence>
<dbReference type="GO" id="GO:0005615">
    <property type="term" value="C:extracellular space"/>
    <property type="evidence" value="ECO:0007669"/>
    <property type="project" value="TreeGrafter"/>
</dbReference>
<keyword evidence="2" id="KW-0134">Cell wall</keyword>
<dbReference type="InterPro" id="IPR000209">
    <property type="entry name" value="Peptidase_S8/S53_dom"/>
</dbReference>
<evidence type="ECO:0000313" key="15">
    <source>
        <dbReference type="Proteomes" id="UP000274922"/>
    </source>
</evidence>
<dbReference type="PROSITE" id="PS51892">
    <property type="entry name" value="SUBTILASE"/>
    <property type="match status" value="1"/>
</dbReference>
<sequence>MTRSRPNHAGSWSCLLGLFLLYQRIGLVVAAAQQAWPPDLTQATPLAVAELASPVTAFANTFGDRLAPPPTHRVGPQRPRQLIPGAYLLEYTEPASFERIVPTLADALGSRQAFQPRQHIDSSLFHGVSIQVMEDHDPDVLKKLPNVRSVTPVYAVPPPSPLSTYNRDDRGSINDKTYEASGIRAVHETLNVWGAGVGVAIIDTGVDYRHPALGGGFGPGYKVAKGWDFVGDDYGIQNPHIQPDGDPMDNCSKSSHGTHVAGIVAGDARGIGGVFQADDPNWYGVAPQATLGAYRVFGCPGDTTATDLIAAAIYKAFDDGFRIISISVGGGPAFQDGGDGKAAKAVAEQGGLVVAAQGNDGKAGMWVGSSPGVQPEVIAVGSFDALEMLQPGLRLPNDTSVPYRPATHGGGWTGETRVRIVPNQPDAGATAQIDDDGCHSVTANAAGHVVLFVHGKACNSEKRCGNAKAAGATGCLIYDNTAESDFAILGSDDIPSAALSHASGQAILDQIARNGTTEFVISDHMAPIPVASGGSPSDFSSWGPAPDLKVKPDIAGFGSRIFSTISRHAAEVAGRPTPYASYSGTSMATPYISGCLALFLAAKGDRARGLMLPDIRTLLQNAAQPGLDFRTHMKASVGLQGAGLIHVMNMIRADATANPSRLFLNDTDRLQPYYEVTVSNRGARGSVFIAQHQAAETVYPKNPGVDQLLLRPKPLFGTANEAHVVVTPDRAWIDAGGTATFRIAFTPPVRPDPALIPVYSGWIIFETSTEERALTLRVPYLGIKGDFDNAPVLVADNPDGRVTTLWFPQAGQELLIRRVAAAPRAAVAPPLVPGSRTAAPLVPLTVLRMPPEPEPADDALPSFRQFDTATDGATAAAGATPGAQEDKDPVAPAVARIALALNARVLMVDIVDGATSDGVPGISRGLIWTTGGDFNEGAMYAINVGRTCDLEDAQSVSTYLAIGWDGRVVLKPGAAPTALPAGKYRMRISALKPFGNPRDMADFHMAVTTPFLIK</sequence>
<dbReference type="Gene3D" id="3.40.50.200">
    <property type="entry name" value="Peptidase S8/S53 domain"/>
    <property type="match status" value="1"/>
</dbReference>
<dbReference type="InterPro" id="IPR050131">
    <property type="entry name" value="Peptidase_S8_subtilisin-like"/>
</dbReference>
<dbReference type="InterPro" id="IPR036852">
    <property type="entry name" value="Peptidase_S8/S53_dom_sf"/>
</dbReference>
<keyword evidence="5 11" id="KW-0732">Signal</keyword>